<protein>
    <submittedName>
        <fullName evidence="3">Uncharacterized protein</fullName>
    </submittedName>
</protein>
<evidence type="ECO:0000256" key="2">
    <source>
        <dbReference type="SAM" id="Phobius"/>
    </source>
</evidence>
<dbReference type="KEGG" id="maqu:Maq22A_c28165"/>
<dbReference type="AlphaFoldDB" id="A0A1Y0Z8N0"/>
<feature type="region of interest" description="Disordered" evidence="1">
    <location>
        <begin position="47"/>
        <end position="97"/>
    </location>
</feature>
<dbReference type="EMBL" id="AP014704">
    <property type="protein sequence ID" value="BAR47139.1"/>
    <property type="molecule type" value="Genomic_DNA"/>
</dbReference>
<feature type="transmembrane region" description="Helical" evidence="2">
    <location>
        <begin position="6"/>
        <end position="25"/>
    </location>
</feature>
<evidence type="ECO:0000256" key="1">
    <source>
        <dbReference type="SAM" id="MobiDB-lite"/>
    </source>
</evidence>
<organism evidence="3 4">
    <name type="scientific">Methylobacterium aquaticum</name>
    <dbReference type="NCBI Taxonomy" id="270351"/>
    <lineage>
        <taxon>Bacteria</taxon>
        <taxon>Pseudomonadati</taxon>
        <taxon>Pseudomonadota</taxon>
        <taxon>Alphaproteobacteria</taxon>
        <taxon>Hyphomicrobiales</taxon>
        <taxon>Methylobacteriaceae</taxon>
        <taxon>Methylobacterium</taxon>
    </lineage>
</organism>
<gene>
    <name evidence="3" type="ORF">Maq22A_c28165</name>
</gene>
<sequence>MPGIAVETIVASIATIAIAAITAAITRGRRVVRGVVMGALLDGAALGVASPAGEGPSREEPPRRRPASQLNRSARKATGAARRPDPRSAGPAAPHSA</sequence>
<accession>A0A1Y0Z8N0</accession>
<evidence type="ECO:0000313" key="4">
    <source>
        <dbReference type="Proteomes" id="UP000061432"/>
    </source>
</evidence>
<keyword evidence="2" id="KW-0812">Transmembrane</keyword>
<keyword evidence="2" id="KW-1133">Transmembrane helix</keyword>
<reference evidence="4" key="2">
    <citation type="submission" date="2015-01" db="EMBL/GenBank/DDBJ databases">
        <title>Complete genome sequence of Methylobacterium aquaticum strain 22A.</title>
        <authorList>
            <person name="Tani A."/>
            <person name="Ogura Y."/>
            <person name="Hayashi T."/>
        </authorList>
    </citation>
    <scope>NUCLEOTIDE SEQUENCE [LARGE SCALE GENOMIC DNA]</scope>
    <source>
        <strain evidence="4">MA-22A</strain>
    </source>
</reference>
<keyword evidence="2" id="KW-0472">Membrane</keyword>
<reference evidence="3 4" key="1">
    <citation type="journal article" date="2015" name="Genome Announc.">
        <title>Complete Genome Sequence of Methylobacterium aquaticum Strain 22A, Isolated from Racomitrium japonicum Moss.</title>
        <authorList>
            <person name="Tani A."/>
            <person name="Ogura Y."/>
            <person name="Hayashi T."/>
            <person name="Kimbara K."/>
        </authorList>
    </citation>
    <scope>NUCLEOTIDE SEQUENCE [LARGE SCALE GENOMIC DNA]</scope>
    <source>
        <strain evidence="3 4">MA-22A</strain>
    </source>
</reference>
<proteinExistence type="predicted"/>
<name>A0A1Y0Z8N0_9HYPH</name>
<dbReference type="Proteomes" id="UP000061432">
    <property type="component" value="Chromosome"/>
</dbReference>
<evidence type="ECO:0000313" key="3">
    <source>
        <dbReference type="EMBL" id="BAR47139.1"/>
    </source>
</evidence>